<evidence type="ECO:0000313" key="14">
    <source>
        <dbReference type="Proteomes" id="UP000476176"/>
    </source>
</evidence>
<evidence type="ECO:0000313" key="8">
    <source>
        <dbReference type="EMBL" id="KAE9272277.1"/>
    </source>
</evidence>
<keyword evidence="1" id="KW-0732">Signal</keyword>
<evidence type="ECO:0000313" key="4">
    <source>
        <dbReference type="EMBL" id="KAE9064567.1"/>
    </source>
</evidence>
<sequence length="63" mass="6560">MVSVAVGLISCMQCSPAACRGTCSHGRVAELCGRTQGNPQLNYALCGSTQWNASLSYAVCDSM</sequence>
<dbReference type="EMBL" id="QXGA01004618">
    <property type="protein sequence ID" value="KAE9072032.1"/>
    <property type="molecule type" value="Genomic_DNA"/>
</dbReference>
<evidence type="ECO:0000313" key="3">
    <source>
        <dbReference type="EMBL" id="KAE8966620.1"/>
    </source>
</evidence>
<reference evidence="13 14" key="1">
    <citation type="submission" date="2018-09" db="EMBL/GenBank/DDBJ databases">
        <title>Genomic investigation of the strawberry pathogen Phytophthora fragariae indicates pathogenicity is determined by transcriptional variation in three key races.</title>
        <authorList>
            <person name="Adams T.M."/>
            <person name="Armitage A.D."/>
            <person name="Sobczyk M.K."/>
            <person name="Bates H.J."/>
            <person name="Dunwell J.M."/>
            <person name="Nellist C.F."/>
            <person name="Harrison R.J."/>
        </authorList>
    </citation>
    <scope>NUCLEOTIDE SEQUENCE [LARGE SCALE GENOMIC DNA]</scope>
    <source>
        <strain evidence="8 10">A4</strain>
        <strain evidence="7 14">BC-23</strain>
        <strain evidence="6 11">NOV-5</strain>
        <strain evidence="4 12">NOV-71</strain>
        <strain evidence="2 9">NOV-9</strain>
        <strain evidence="5 15">ONT-3</strain>
        <strain evidence="3 13">SCRP245</strain>
    </source>
</reference>
<protein>
    <recommendedName>
        <fullName evidence="16">Secreted protein</fullName>
    </recommendedName>
</protein>
<dbReference type="Proteomes" id="UP000488956">
    <property type="component" value="Unassembled WGS sequence"/>
</dbReference>
<evidence type="ECO:0000313" key="11">
    <source>
        <dbReference type="Proteomes" id="UP000440732"/>
    </source>
</evidence>
<gene>
    <name evidence="8" type="ORF">PF001_g28012</name>
    <name evidence="7" type="ORF">PF004_g26343</name>
    <name evidence="6" type="ORF">PF006_g29020</name>
    <name evidence="4" type="ORF">PF007_g29153</name>
    <name evidence="2" type="ORF">PF009_g29523</name>
    <name evidence="5" type="ORF">PF010_g28160</name>
    <name evidence="3" type="ORF">PF011_g27870</name>
</gene>
<evidence type="ECO:0000313" key="15">
    <source>
        <dbReference type="Proteomes" id="UP000488956"/>
    </source>
</evidence>
<evidence type="ECO:0000313" key="9">
    <source>
        <dbReference type="Proteomes" id="UP000429523"/>
    </source>
</evidence>
<organism evidence="3 13">
    <name type="scientific">Phytophthora fragariae</name>
    <dbReference type="NCBI Taxonomy" id="53985"/>
    <lineage>
        <taxon>Eukaryota</taxon>
        <taxon>Sar</taxon>
        <taxon>Stramenopiles</taxon>
        <taxon>Oomycota</taxon>
        <taxon>Peronosporomycetes</taxon>
        <taxon>Peronosporales</taxon>
        <taxon>Peronosporaceae</taxon>
        <taxon>Phytophthora</taxon>
    </lineage>
</organism>
<dbReference type="Proteomes" id="UP000440732">
    <property type="component" value="Unassembled WGS sequence"/>
</dbReference>
<evidence type="ECO:0000313" key="13">
    <source>
        <dbReference type="Proteomes" id="UP000460718"/>
    </source>
</evidence>
<evidence type="ECO:0000313" key="10">
    <source>
        <dbReference type="Proteomes" id="UP000437068"/>
    </source>
</evidence>
<dbReference type="Proteomes" id="UP000441208">
    <property type="component" value="Unassembled WGS sequence"/>
</dbReference>
<dbReference type="EMBL" id="QXFW01004230">
    <property type="protein sequence ID" value="KAE8966620.1"/>
    <property type="molecule type" value="Genomic_DNA"/>
</dbReference>
<evidence type="ECO:0000256" key="1">
    <source>
        <dbReference type="SAM" id="SignalP"/>
    </source>
</evidence>
<accession>A0A6A3HBH0</accession>
<name>A0A6A3HBH0_9STRA</name>
<proteinExistence type="predicted"/>
<evidence type="ECO:0000313" key="2">
    <source>
        <dbReference type="EMBL" id="KAE8920181.1"/>
    </source>
</evidence>
<dbReference type="EMBL" id="QXGE01004021">
    <property type="protein sequence ID" value="KAE9272277.1"/>
    <property type="molecule type" value="Genomic_DNA"/>
</dbReference>
<dbReference type="EMBL" id="QXFX01004090">
    <property type="protein sequence ID" value="KAE9065524.1"/>
    <property type="molecule type" value="Genomic_DNA"/>
</dbReference>
<evidence type="ECO:0000313" key="6">
    <source>
        <dbReference type="EMBL" id="KAE9072032.1"/>
    </source>
</evidence>
<dbReference type="Proteomes" id="UP000460718">
    <property type="component" value="Unassembled WGS sequence"/>
</dbReference>
<feature type="signal peptide" evidence="1">
    <location>
        <begin position="1"/>
        <end position="19"/>
    </location>
</feature>
<evidence type="ECO:0000313" key="7">
    <source>
        <dbReference type="EMBL" id="KAE9175578.1"/>
    </source>
</evidence>
<dbReference type="AlphaFoldDB" id="A0A6A3HBH0"/>
<dbReference type="EMBL" id="QXGF01004178">
    <property type="protein sequence ID" value="KAE8920181.1"/>
    <property type="molecule type" value="Genomic_DNA"/>
</dbReference>
<dbReference type="EMBL" id="QXFZ01004368">
    <property type="protein sequence ID" value="KAE9064567.1"/>
    <property type="molecule type" value="Genomic_DNA"/>
</dbReference>
<dbReference type="EMBL" id="QXGC01003454">
    <property type="protein sequence ID" value="KAE9175578.1"/>
    <property type="molecule type" value="Genomic_DNA"/>
</dbReference>
<dbReference type="Proteomes" id="UP000429523">
    <property type="component" value="Unassembled WGS sequence"/>
</dbReference>
<dbReference type="Proteomes" id="UP000476176">
    <property type="component" value="Unassembled WGS sequence"/>
</dbReference>
<evidence type="ECO:0008006" key="16">
    <source>
        <dbReference type="Google" id="ProtNLM"/>
    </source>
</evidence>
<evidence type="ECO:0000313" key="12">
    <source>
        <dbReference type="Proteomes" id="UP000441208"/>
    </source>
</evidence>
<comment type="caution">
    <text evidence="3">The sequence shown here is derived from an EMBL/GenBank/DDBJ whole genome shotgun (WGS) entry which is preliminary data.</text>
</comment>
<feature type="chain" id="PRO_5036379618" description="Secreted protein" evidence="1">
    <location>
        <begin position="20"/>
        <end position="63"/>
    </location>
</feature>
<evidence type="ECO:0000313" key="5">
    <source>
        <dbReference type="EMBL" id="KAE9065524.1"/>
    </source>
</evidence>
<dbReference type="Proteomes" id="UP000437068">
    <property type="component" value="Unassembled WGS sequence"/>
</dbReference>